<dbReference type="EMBL" id="LR746269">
    <property type="protein sequence ID" value="CAA7398084.1"/>
    <property type="molecule type" value="Genomic_DNA"/>
</dbReference>
<dbReference type="PANTHER" id="PTHR33356:SF5">
    <property type="entry name" value="TIP41-LIKE PROTEIN"/>
    <property type="match status" value="1"/>
</dbReference>
<organism evidence="2 3">
    <name type="scientific">Spirodela intermedia</name>
    <name type="common">Intermediate duckweed</name>
    <dbReference type="NCBI Taxonomy" id="51605"/>
    <lineage>
        <taxon>Eukaryota</taxon>
        <taxon>Viridiplantae</taxon>
        <taxon>Streptophyta</taxon>
        <taxon>Embryophyta</taxon>
        <taxon>Tracheophyta</taxon>
        <taxon>Spermatophyta</taxon>
        <taxon>Magnoliopsida</taxon>
        <taxon>Liliopsida</taxon>
        <taxon>Araceae</taxon>
        <taxon>Lemnoideae</taxon>
        <taxon>Spirodela</taxon>
    </lineage>
</organism>
<dbReference type="PANTHER" id="PTHR33356">
    <property type="entry name" value="TIP41-LIKE PROTEIN"/>
    <property type="match status" value="1"/>
</dbReference>
<dbReference type="AlphaFoldDB" id="A0A7I8KLS3"/>
<sequence>MAEELDYAEFGLPSEFFTEDFFVEEKGTGGGGGAALFPSEFPYEWGWYSEVNSPGDSAAGTDASEEEDYLAGLTWQMAHYFLRDDEKKPASNTAIAAAAPKGTLMVGSPQSILCAVGSWNDEFGKRQRTGRRGPLCPPARSESFSLFPAVLSESSADGYCPGPARGQNQETADHPKKVQLAATWRQHEMLDHGGRPAPPQGWSPTAAAFRPQPEPGSRAVLLGAVPKRGVSCGTGVFLPRQLGRPSDLRKKQGVPPTVLLPARVVQALNLDVKVPPPLIDHDITLSRSSAVMPLGRGFSPPARTGTERFLPADWTY</sequence>
<protein>
    <submittedName>
        <fullName evidence="2">Uncharacterized protein</fullName>
    </submittedName>
</protein>
<evidence type="ECO:0000256" key="1">
    <source>
        <dbReference type="SAM" id="MobiDB-lite"/>
    </source>
</evidence>
<proteinExistence type="predicted"/>
<gene>
    <name evidence="2" type="ORF">SI8410_06008749</name>
</gene>
<dbReference type="Proteomes" id="UP000663760">
    <property type="component" value="Chromosome 6"/>
</dbReference>
<dbReference type="OrthoDB" id="747893at2759"/>
<accession>A0A7I8KLS3</accession>
<evidence type="ECO:0000313" key="3">
    <source>
        <dbReference type="Proteomes" id="UP000663760"/>
    </source>
</evidence>
<feature type="region of interest" description="Disordered" evidence="1">
    <location>
        <begin position="194"/>
        <end position="214"/>
    </location>
</feature>
<reference evidence="2" key="1">
    <citation type="submission" date="2020-02" db="EMBL/GenBank/DDBJ databases">
        <authorList>
            <person name="Scholz U."/>
            <person name="Mascher M."/>
            <person name="Fiebig A."/>
        </authorList>
    </citation>
    <scope>NUCLEOTIDE SEQUENCE</scope>
</reference>
<evidence type="ECO:0000313" key="2">
    <source>
        <dbReference type="EMBL" id="CAA7398084.1"/>
    </source>
</evidence>
<name>A0A7I8KLS3_SPIIN</name>
<keyword evidence="3" id="KW-1185">Reference proteome</keyword>